<dbReference type="AlphaFoldDB" id="A0A2S6MXG1"/>
<proteinExistence type="predicted"/>
<dbReference type="Proteomes" id="UP000239724">
    <property type="component" value="Unassembled WGS sequence"/>
</dbReference>
<feature type="compositionally biased region" description="Pro residues" evidence="1">
    <location>
        <begin position="52"/>
        <end position="61"/>
    </location>
</feature>
<dbReference type="EMBL" id="NHRY01000263">
    <property type="protein sequence ID" value="PPQ27029.1"/>
    <property type="molecule type" value="Genomic_DNA"/>
</dbReference>
<gene>
    <name evidence="2" type="ORF">CCS01_28235</name>
</gene>
<evidence type="ECO:0000313" key="2">
    <source>
        <dbReference type="EMBL" id="PPQ27029.1"/>
    </source>
</evidence>
<keyword evidence="3" id="KW-1185">Reference proteome</keyword>
<comment type="caution">
    <text evidence="2">The sequence shown here is derived from an EMBL/GenBank/DDBJ whole genome shotgun (WGS) entry which is preliminary data.</text>
</comment>
<feature type="region of interest" description="Disordered" evidence="1">
    <location>
        <begin position="27"/>
        <end position="61"/>
    </location>
</feature>
<sequence>MSQNAAISTSGTAARLAAASRLRLPVGPAAAARGRRAGATGRGTAHQLYSRLPPPGLEARN</sequence>
<reference evidence="2 3" key="1">
    <citation type="journal article" date="2018" name="Arch. Microbiol.">
        <title>New insights into the metabolic potential of the phototrophic purple bacterium Rhodopila globiformis DSM 161(T) from its draft genome sequence and evidence for a vanadium-dependent nitrogenase.</title>
        <authorList>
            <person name="Imhoff J.F."/>
            <person name="Rahn T."/>
            <person name="Kunzel S."/>
            <person name="Neulinger S.C."/>
        </authorList>
    </citation>
    <scope>NUCLEOTIDE SEQUENCE [LARGE SCALE GENOMIC DNA]</scope>
    <source>
        <strain evidence="2 3">DSM 161</strain>
    </source>
</reference>
<evidence type="ECO:0000256" key="1">
    <source>
        <dbReference type="SAM" id="MobiDB-lite"/>
    </source>
</evidence>
<organism evidence="2 3">
    <name type="scientific">Rhodopila globiformis</name>
    <name type="common">Rhodopseudomonas globiformis</name>
    <dbReference type="NCBI Taxonomy" id="1071"/>
    <lineage>
        <taxon>Bacteria</taxon>
        <taxon>Pseudomonadati</taxon>
        <taxon>Pseudomonadota</taxon>
        <taxon>Alphaproteobacteria</taxon>
        <taxon>Acetobacterales</taxon>
        <taxon>Acetobacteraceae</taxon>
        <taxon>Rhodopila</taxon>
    </lineage>
</organism>
<name>A0A2S6MXG1_RHOGL</name>
<feature type="compositionally biased region" description="Low complexity" evidence="1">
    <location>
        <begin position="27"/>
        <end position="45"/>
    </location>
</feature>
<protein>
    <submittedName>
        <fullName evidence="2">Uncharacterized protein</fullName>
    </submittedName>
</protein>
<accession>A0A2S6MXG1</accession>
<evidence type="ECO:0000313" key="3">
    <source>
        <dbReference type="Proteomes" id="UP000239724"/>
    </source>
</evidence>
<dbReference type="RefSeq" id="WP_104522169.1">
    <property type="nucleotide sequence ID" value="NZ_NHRY01000263.1"/>
</dbReference>